<dbReference type="EMBL" id="ML987189">
    <property type="protein sequence ID" value="KAF2255595.1"/>
    <property type="molecule type" value="Genomic_DNA"/>
</dbReference>
<comment type="similarity">
    <text evidence="1">Belongs to the methyltransferase superfamily.</text>
</comment>
<dbReference type="OrthoDB" id="411785at2759"/>
<proteinExistence type="inferred from homology"/>
<name>A0A6A6IYH3_9PLEO</name>
<dbReference type="GO" id="GO:0032259">
    <property type="term" value="P:methylation"/>
    <property type="evidence" value="ECO:0007669"/>
    <property type="project" value="UniProtKB-KW"/>
</dbReference>
<dbReference type="Proteomes" id="UP000800094">
    <property type="component" value="Unassembled WGS sequence"/>
</dbReference>
<dbReference type="InterPro" id="IPR029063">
    <property type="entry name" value="SAM-dependent_MTases_sf"/>
</dbReference>
<gene>
    <name evidence="5" type="ORF">BU26DRAFT_412777</name>
</gene>
<dbReference type="GO" id="GO:0008168">
    <property type="term" value="F:methyltransferase activity"/>
    <property type="evidence" value="ECO:0007669"/>
    <property type="project" value="UniProtKB-KW"/>
</dbReference>
<keyword evidence="2" id="KW-0489">Methyltransferase</keyword>
<evidence type="ECO:0000256" key="2">
    <source>
        <dbReference type="ARBA" id="ARBA00022603"/>
    </source>
</evidence>
<evidence type="ECO:0000256" key="1">
    <source>
        <dbReference type="ARBA" id="ARBA00008361"/>
    </source>
</evidence>
<evidence type="ECO:0000256" key="4">
    <source>
        <dbReference type="SAM" id="MobiDB-lite"/>
    </source>
</evidence>
<protein>
    <recommendedName>
        <fullName evidence="7">Methyltransferase domain-containing protein</fullName>
    </recommendedName>
</protein>
<dbReference type="SUPFAM" id="SSF53335">
    <property type="entry name" value="S-adenosyl-L-methionine-dependent methyltransferases"/>
    <property type="match status" value="1"/>
</dbReference>
<dbReference type="InterPro" id="IPR051419">
    <property type="entry name" value="Lys/N-term_MeTrsfase_sf"/>
</dbReference>
<evidence type="ECO:0000256" key="3">
    <source>
        <dbReference type="ARBA" id="ARBA00022679"/>
    </source>
</evidence>
<organism evidence="5 6">
    <name type="scientific">Trematosphaeria pertusa</name>
    <dbReference type="NCBI Taxonomy" id="390896"/>
    <lineage>
        <taxon>Eukaryota</taxon>
        <taxon>Fungi</taxon>
        <taxon>Dikarya</taxon>
        <taxon>Ascomycota</taxon>
        <taxon>Pezizomycotina</taxon>
        <taxon>Dothideomycetes</taxon>
        <taxon>Pleosporomycetidae</taxon>
        <taxon>Pleosporales</taxon>
        <taxon>Massarineae</taxon>
        <taxon>Trematosphaeriaceae</taxon>
        <taxon>Trematosphaeria</taxon>
    </lineage>
</organism>
<keyword evidence="3" id="KW-0808">Transferase</keyword>
<evidence type="ECO:0000313" key="6">
    <source>
        <dbReference type="Proteomes" id="UP000800094"/>
    </source>
</evidence>
<dbReference type="GeneID" id="54576316"/>
<dbReference type="PANTHER" id="PTHR12176:SF84">
    <property type="entry name" value="METHYLTRANSFERASE DOMAIN-CONTAINING PROTEIN"/>
    <property type="match status" value="1"/>
</dbReference>
<reference evidence="5" key="1">
    <citation type="journal article" date="2020" name="Stud. Mycol.">
        <title>101 Dothideomycetes genomes: a test case for predicting lifestyles and emergence of pathogens.</title>
        <authorList>
            <person name="Haridas S."/>
            <person name="Albert R."/>
            <person name="Binder M."/>
            <person name="Bloem J."/>
            <person name="Labutti K."/>
            <person name="Salamov A."/>
            <person name="Andreopoulos B."/>
            <person name="Baker S."/>
            <person name="Barry K."/>
            <person name="Bills G."/>
            <person name="Bluhm B."/>
            <person name="Cannon C."/>
            <person name="Castanera R."/>
            <person name="Culley D."/>
            <person name="Daum C."/>
            <person name="Ezra D."/>
            <person name="Gonzalez J."/>
            <person name="Henrissat B."/>
            <person name="Kuo A."/>
            <person name="Liang C."/>
            <person name="Lipzen A."/>
            <person name="Lutzoni F."/>
            <person name="Magnuson J."/>
            <person name="Mondo S."/>
            <person name="Nolan M."/>
            <person name="Ohm R."/>
            <person name="Pangilinan J."/>
            <person name="Park H.-J."/>
            <person name="Ramirez L."/>
            <person name="Alfaro M."/>
            <person name="Sun H."/>
            <person name="Tritt A."/>
            <person name="Yoshinaga Y."/>
            <person name="Zwiers L.-H."/>
            <person name="Turgeon B."/>
            <person name="Goodwin S."/>
            <person name="Spatafora J."/>
            <person name="Crous P."/>
            <person name="Grigoriev I."/>
        </authorList>
    </citation>
    <scope>NUCLEOTIDE SEQUENCE</scope>
    <source>
        <strain evidence="5">CBS 122368</strain>
    </source>
</reference>
<accession>A0A6A6IYH3</accession>
<dbReference type="AlphaFoldDB" id="A0A6A6IYH3"/>
<dbReference type="PANTHER" id="PTHR12176">
    <property type="entry name" value="SAM-DEPENDENT METHYLTRANSFERASE SUPERFAMILY PROTEIN"/>
    <property type="match status" value="1"/>
</dbReference>
<dbReference type="Gene3D" id="3.40.50.150">
    <property type="entry name" value="Vaccinia Virus protein VP39"/>
    <property type="match status" value="1"/>
</dbReference>
<feature type="region of interest" description="Disordered" evidence="4">
    <location>
        <begin position="219"/>
        <end position="247"/>
    </location>
</feature>
<dbReference type="RefSeq" id="XP_033690599.1">
    <property type="nucleotide sequence ID" value="XM_033822986.1"/>
</dbReference>
<evidence type="ECO:0008006" key="7">
    <source>
        <dbReference type="Google" id="ProtNLM"/>
    </source>
</evidence>
<keyword evidence="6" id="KW-1185">Reference proteome</keyword>
<evidence type="ECO:0000313" key="5">
    <source>
        <dbReference type="EMBL" id="KAF2255595.1"/>
    </source>
</evidence>
<sequence>MPPAPPSFGSREYWEKRFTSNSNPFEWLEAPTALDPYLVAALKETTEPELELLHIGCGTSLLSYHLRAHVPNPEHIHNLDYSEVAIEVGRKRERQTSKSPPPDAQEPRSASYMRWSAANLLDYSSLLEACKPSAYSIIVDKSTSDSIACSEDLVVPLPYHITATPNPASNPNLTESPEPLHPLHILGVHLALLTKPKARWISLSYSMDRYPFIPLPPPTPLPARSGTGDASTPAYESEPIPTPTGFPDPSTLWTLIGKYDIEVPQPQSPSGSNGSTTTHRPKVMHWVYVLERTNVKVFARRES</sequence>